<evidence type="ECO:0000313" key="1">
    <source>
        <dbReference type="EMBL" id="CEG45107.1"/>
    </source>
</evidence>
<keyword evidence="2" id="KW-1185">Reference proteome</keyword>
<proteinExistence type="predicted"/>
<dbReference type="AlphaFoldDB" id="A0A0N7L6S7"/>
<reference evidence="2" key="1">
    <citation type="submission" date="2014-09" db="EMBL/GenBank/DDBJ databases">
        <authorList>
            <person name="Sharma Rahul"/>
            <person name="Thines Marco"/>
        </authorList>
    </citation>
    <scope>NUCLEOTIDE SEQUENCE [LARGE SCALE GENOMIC DNA]</scope>
</reference>
<dbReference type="Proteomes" id="UP000054928">
    <property type="component" value="Unassembled WGS sequence"/>
</dbReference>
<accession>A0A0N7L6S7</accession>
<dbReference type="RefSeq" id="XP_036263327.1">
    <property type="nucleotide sequence ID" value="XM_036407066.1"/>
</dbReference>
<name>A0A0N7L6S7_PLAHL</name>
<organism evidence="1 2">
    <name type="scientific">Plasmopara halstedii</name>
    <name type="common">Downy mildew of sunflower</name>
    <dbReference type="NCBI Taxonomy" id="4781"/>
    <lineage>
        <taxon>Eukaryota</taxon>
        <taxon>Sar</taxon>
        <taxon>Stramenopiles</taxon>
        <taxon>Oomycota</taxon>
        <taxon>Peronosporomycetes</taxon>
        <taxon>Peronosporales</taxon>
        <taxon>Peronosporaceae</taxon>
        <taxon>Plasmopara</taxon>
    </lineage>
</organism>
<sequence length="68" mass="8166">MRRYIPYLTATLTQFPNAARWSNLFLIEVFGLALETTKHENLSHLLRKSRLEFDPLPRIKIHQNSFFY</sequence>
<evidence type="ECO:0000313" key="2">
    <source>
        <dbReference type="Proteomes" id="UP000054928"/>
    </source>
</evidence>
<protein>
    <submittedName>
        <fullName evidence="1">Uncharacterized protein</fullName>
    </submittedName>
</protein>
<dbReference type="EMBL" id="CCYD01001551">
    <property type="protein sequence ID" value="CEG45107.1"/>
    <property type="molecule type" value="Genomic_DNA"/>
</dbReference>
<dbReference type="GeneID" id="59052706"/>